<dbReference type="AlphaFoldDB" id="A0A9W9WAI1"/>
<dbReference type="RefSeq" id="XP_056493627.1">
    <property type="nucleotide sequence ID" value="XM_056625045.1"/>
</dbReference>
<dbReference type="EMBL" id="JAPZBU010000003">
    <property type="protein sequence ID" value="KAJ5413771.1"/>
    <property type="molecule type" value="Genomic_DNA"/>
</dbReference>
<comment type="caution">
    <text evidence="2">The sequence shown here is derived from an EMBL/GenBank/DDBJ whole genome shotgun (WGS) entry which is preliminary data.</text>
</comment>
<gene>
    <name evidence="2" type="ORF">N7509_000398</name>
</gene>
<name>A0A9W9WAI1_9EURO</name>
<feature type="domain" description="LDB19 N-terminal" evidence="1">
    <location>
        <begin position="12"/>
        <end position="100"/>
    </location>
</feature>
<reference evidence="2" key="2">
    <citation type="journal article" date="2023" name="IMA Fungus">
        <title>Comparative genomic study of the Penicillium genus elucidates a diverse pangenome and 15 lateral gene transfer events.</title>
        <authorList>
            <person name="Petersen C."/>
            <person name="Sorensen T."/>
            <person name="Nielsen M.R."/>
            <person name="Sondergaard T.E."/>
            <person name="Sorensen J.L."/>
            <person name="Fitzpatrick D.A."/>
            <person name="Frisvad J.C."/>
            <person name="Nielsen K.L."/>
        </authorList>
    </citation>
    <scope>NUCLEOTIDE SEQUENCE</scope>
    <source>
        <strain evidence="2">IBT 29677</strain>
    </source>
</reference>
<proteinExistence type="predicted"/>
<reference evidence="2" key="1">
    <citation type="submission" date="2022-12" db="EMBL/GenBank/DDBJ databases">
        <authorList>
            <person name="Petersen C."/>
        </authorList>
    </citation>
    <scope>NUCLEOTIDE SEQUENCE</scope>
    <source>
        <strain evidence="2">IBT 29677</strain>
    </source>
</reference>
<sequence>MRTTTDEEIFQEIPLQVRRALIPGNDILSTRSFTPTSLTCLIVQPSVVHPISSFLVKMELSGIFDKDNETHVRWCLRRLMWRIEEHQTIVSFACKKHAGKLHAGCKDVLHQETRTVGHSEERCRWKSDSNIAAGEISIQFEASINLVTDPLCDFKPIMV</sequence>
<evidence type="ECO:0000313" key="3">
    <source>
        <dbReference type="Proteomes" id="UP001147747"/>
    </source>
</evidence>
<dbReference type="Proteomes" id="UP001147747">
    <property type="component" value="Unassembled WGS sequence"/>
</dbReference>
<keyword evidence="3" id="KW-1185">Reference proteome</keyword>
<dbReference type="OrthoDB" id="3832628at2759"/>
<dbReference type="Pfam" id="PF13002">
    <property type="entry name" value="LDB19"/>
    <property type="match status" value="1"/>
</dbReference>
<accession>A0A9W9WAI1</accession>
<dbReference type="InterPro" id="IPR024391">
    <property type="entry name" value="LDB19_N"/>
</dbReference>
<protein>
    <recommendedName>
        <fullName evidence="1">LDB19 N-terminal domain-containing protein</fullName>
    </recommendedName>
</protein>
<evidence type="ECO:0000259" key="1">
    <source>
        <dbReference type="Pfam" id="PF13002"/>
    </source>
</evidence>
<organism evidence="2 3">
    <name type="scientific">Penicillium cosmopolitanum</name>
    <dbReference type="NCBI Taxonomy" id="1131564"/>
    <lineage>
        <taxon>Eukaryota</taxon>
        <taxon>Fungi</taxon>
        <taxon>Dikarya</taxon>
        <taxon>Ascomycota</taxon>
        <taxon>Pezizomycotina</taxon>
        <taxon>Eurotiomycetes</taxon>
        <taxon>Eurotiomycetidae</taxon>
        <taxon>Eurotiales</taxon>
        <taxon>Aspergillaceae</taxon>
        <taxon>Penicillium</taxon>
    </lineage>
</organism>
<evidence type="ECO:0000313" key="2">
    <source>
        <dbReference type="EMBL" id="KAJ5413771.1"/>
    </source>
</evidence>
<dbReference type="GeneID" id="81364025"/>